<reference evidence="6 7" key="1">
    <citation type="submission" date="2020-03" db="EMBL/GenBank/DDBJ databases">
        <title>Alteromonas ponticola sp. nov., isolated from seawater.</title>
        <authorList>
            <person name="Yoon J.-H."/>
            <person name="Kim Y.-O."/>
        </authorList>
    </citation>
    <scope>NUCLEOTIDE SEQUENCE [LARGE SCALE GENOMIC DNA]</scope>
    <source>
        <strain evidence="6 7">MYP5</strain>
    </source>
</reference>
<gene>
    <name evidence="6" type="ORF">HCJ96_02440</name>
</gene>
<accession>A0ABX1QXA1</accession>
<dbReference type="EC" id="3.6.1.27" evidence="1"/>
<dbReference type="SUPFAM" id="SSF48317">
    <property type="entry name" value="Acid phosphatase/Vanadium-dependent haloperoxidase"/>
    <property type="match status" value="1"/>
</dbReference>
<feature type="transmembrane region" description="Helical" evidence="4">
    <location>
        <begin position="208"/>
        <end position="228"/>
    </location>
</feature>
<keyword evidence="4" id="KW-1133">Transmembrane helix</keyword>
<comment type="caution">
    <text evidence="6">The sequence shown here is derived from an EMBL/GenBank/DDBJ whole genome shotgun (WGS) entry which is preliminary data.</text>
</comment>
<name>A0ABX1QXA1_9ALTE</name>
<keyword evidence="4" id="KW-0472">Membrane</keyword>
<comment type="catalytic activity">
    <reaction evidence="3">
        <text>di-trans,octa-cis-undecaprenyl diphosphate + H2O = di-trans,octa-cis-undecaprenyl phosphate + phosphate + H(+)</text>
        <dbReference type="Rhea" id="RHEA:28094"/>
        <dbReference type="ChEBI" id="CHEBI:15377"/>
        <dbReference type="ChEBI" id="CHEBI:15378"/>
        <dbReference type="ChEBI" id="CHEBI:43474"/>
        <dbReference type="ChEBI" id="CHEBI:58405"/>
        <dbReference type="ChEBI" id="CHEBI:60392"/>
        <dbReference type="EC" id="3.6.1.27"/>
    </reaction>
</comment>
<feature type="transmembrane region" description="Helical" evidence="4">
    <location>
        <begin position="177"/>
        <end position="196"/>
    </location>
</feature>
<dbReference type="CDD" id="cd03392">
    <property type="entry name" value="PAP2_like_2"/>
    <property type="match status" value="1"/>
</dbReference>
<keyword evidence="7" id="KW-1185">Reference proteome</keyword>
<evidence type="ECO:0000256" key="2">
    <source>
        <dbReference type="ARBA" id="ARBA00032707"/>
    </source>
</evidence>
<organism evidence="6 7">
    <name type="scientific">Alteromonas ponticola</name>
    <dbReference type="NCBI Taxonomy" id="2720613"/>
    <lineage>
        <taxon>Bacteria</taxon>
        <taxon>Pseudomonadati</taxon>
        <taxon>Pseudomonadota</taxon>
        <taxon>Gammaproteobacteria</taxon>
        <taxon>Alteromonadales</taxon>
        <taxon>Alteromonadaceae</taxon>
        <taxon>Alteromonas/Salinimonas group</taxon>
        <taxon>Alteromonas</taxon>
    </lineage>
</organism>
<dbReference type="Pfam" id="PF01569">
    <property type="entry name" value="PAP2"/>
    <property type="match status" value="1"/>
</dbReference>
<evidence type="ECO:0000256" key="1">
    <source>
        <dbReference type="ARBA" id="ARBA00012374"/>
    </source>
</evidence>
<proteinExistence type="predicted"/>
<evidence type="ECO:0000313" key="6">
    <source>
        <dbReference type="EMBL" id="NMH58879.1"/>
    </source>
</evidence>
<feature type="transmembrane region" description="Helical" evidence="4">
    <location>
        <begin position="106"/>
        <end position="124"/>
    </location>
</feature>
<evidence type="ECO:0000256" key="4">
    <source>
        <dbReference type="SAM" id="Phobius"/>
    </source>
</evidence>
<feature type="transmembrane region" description="Helical" evidence="4">
    <location>
        <begin position="77"/>
        <end position="99"/>
    </location>
</feature>
<dbReference type="SMART" id="SM00014">
    <property type="entry name" value="acidPPc"/>
    <property type="match status" value="1"/>
</dbReference>
<dbReference type="InterPro" id="IPR000326">
    <property type="entry name" value="PAP2/HPO"/>
</dbReference>
<protein>
    <recommendedName>
        <fullName evidence="1">undecaprenyl-diphosphate phosphatase</fullName>
        <ecNumber evidence="1">3.6.1.27</ecNumber>
    </recommendedName>
    <alternativeName>
        <fullName evidence="2">Undecaprenyl pyrophosphate phosphatase</fullName>
    </alternativeName>
</protein>
<evidence type="ECO:0000256" key="3">
    <source>
        <dbReference type="ARBA" id="ARBA00047594"/>
    </source>
</evidence>
<feature type="domain" description="Phosphatidic acid phosphatase type 2/haloperoxidase" evidence="5">
    <location>
        <begin position="106"/>
        <end position="219"/>
    </location>
</feature>
<dbReference type="EMBL" id="JAATNW010000001">
    <property type="protein sequence ID" value="NMH58879.1"/>
    <property type="molecule type" value="Genomic_DNA"/>
</dbReference>
<keyword evidence="4" id="KW-0812">Transmembrane</keyword>
<dbReference type="Proteomes" id="UP000709336">
    <property type="component" value="Unassembled WGS sequence"/>
</dbReference>
<dbReference type="PANTHER" id="PTHR14969">
    <property type="entry name" value="SPHINGOSINE-1-PHOSPHATE PHOSPHOHYDROLASE"/>
    <property type="match status" value="1"/>
</dbReference>
<dbReference type="RefSeq" id="WP_169209424.1">
    <property type="nucleotide sequence ID" value="NZ_JAATNW010000001.1"/>
</dbReference>
<feature type="transmembrane region" description="Helical" evidence="4">
    <location>
        <begin position="144"/>
        <end position="165"/>
    </location>
</feature>
<dbReference type="PANTHER" id="PTHR14969:SF13">
    <property type="entry name" value="AT30094P"/>
    <property type="match status" value="1"/>
</dbReference>
<sequence length="239" mass="26575">MRLKKLTQHFPASIDLPFIIVSAICCFAIWTFIELADDAPEGDYLEIENKVLTFFRSAENPEQAIGPFWVEQTALEITSLGSIPVLTLIVVLCVLHMLLIRKYGMAILLTLSTVLGGALTFLLKDIFERARPDKVSALVDVMTYSFPSGHAMTSSIVFMTLGALLAQTVSNNLEKAYFIATALFLSFAIGFTRVYLGVHYPTDVMAGWAAGTAWALICWSIPHVFVRIRRTYSKSEKLL</sequence>
<evidence type="ECO:0000313" key="7">
    <source>
        <dbReference type="Proteomes" id="UP000709336"/>
    </source>
</evidence>
<dbReference type="Gene3D" id="1.20.144.10">
    <property type="entry name" value="Phosphatidic acid phosphatase type 2/haloperoxidase"/>
    <property type="match status" value="2"/>
</dbReference>
<dbReference type="InterPro" id="IPR036938">
    <property type="entry name" value="PAP2/HPO_sf"/>
</dbReference>
<feature type="transmembrane region" description="Helical" evidence="4">
    <location>
        <begin position="12"/>
        <end position="33"/>
    </location>
</feature>
<evidence type="ECO:0000259" key="5">
    <source>
        <dbReference type="SMART" id="SM00014"/>
    </source>
</evidence>